<dbReference type="InterPro" id="IPR001865">
    <property type="entry name" value="Ribosomal_uS2"/>
</dbReference>
<comment type="similarity">
    <text evidence="1 5">Belongs to the universal ribosomal protein uS2 family.</text>
</comment>
<dbReference type="AlphaFoldDB" id="A0A1F6Y5I8"/>
<proteinExistence type="inferred from homology"/>
<dbReference type="HAMAP" id="MF_00291_B">
    <property type="entry name" value="Ribosomal_uS2_B"/>
    <property type="match status" value="1"/>
</dbReference>
<dbReference type="Gene3D" id="3.40.50.10490">
    <property type="entry name" value="Glucose-6-phosphate isomerase like protein, domain 1"/>
    <property type="match status" value="1"/>
</dbReference>
<dbReference type="GO" id="GO:0003735">
    <property type="term" value="F:structural constituent of ribosome"/>
    <property type="evidence" value="ECO:0007669"/>
    <property type="project" value="InterPro"/>
</dbReference>
<evidence type="ECO:0000313" key="6">
    <source>
        <dbReference type="EMBL" id="OGJ01624.1"/>
    </source>
</evidence>
<dbReference type="InterPro" id="IPR023591">
    <property type="entry name" value="Ribosomal_uS2_flav_dom_sf"/>
</dbReference>
<reference evidence="6 7" key="1">
    <citation type="journal article" date="2016" name="Nat. Commun.">
        <title>Thousands of microbial genomes shed light on interconnected biogeochemical processes in an aquifer system.</title>
        <authorList>
            <person name="Anantharaman K."/>
            <person name="Brown C.T."/>
            <person name="Hug L.A."/>
            <person name="Sharon I."/>
            <person name="Castelle C.J."/>
            <person name="Probst A.J."/>
            <person name="Thomas B.C."/>
            <person name="Singh A."/>
            <person name="Wilkins M.J."/>
            <person name="Karaoz U."/>
            <person name="Brodie E.L."/>
            <person name="Williams K.H."/>
            <person name="Hubbard S.S."/>
            <person name="Banfield J.F."/>
        </authorList>
    </citation>
    <scope>NUCLEOTIDE SEQUENCE [LARGE SCALE GENOMIC DNA]</scope>
</reference>
<dbReference type="CDD" id="cd01425">
    <property type="entry name" value="RPS2"/>
    <property type="match status" value="1"/>
</dbReference>
<dbReference type="NCBIfam" id="TIGR01011">
    <property type="entry name" value="rpsB_bact"/>
    <property type="match status" value="1"/>
</dbReference>
<keyword evidence="3 5" id="KW-0687">Ribonucleoprotein</keyword>
<evidence type="ECO:0000256" key="4">
    <source>
        <dbReference type="ARBA" id="ARBA00035256"/>
    </source>
</evidence>
<dbReference type="PANTHER" id="PTHR12534:SF0">
    <property type="entry name" value="SMALL RIBOSOMAL SUBUNIT PROTEIN US2M"/>
    <property type="match status" value="1"/>
</dbReference>
<keyword evidence="2 5" id="KW-0689">Ribosomal protein</keyword>
<protein>
    <recommendedName>
        <fullName evidence="4 5">Small ribosomal subunit protein uS2</fullName>
    </recommendedName>
</protein>
<dbReference type="GO" id="GO:0006412">
    <property type="term" value="P:translation"/>
    <property type="evidence" value="ECO:0007669"/>
    <property type="project" value="UniProtKB-UniRule"/>
</dbReference>
<evidence type="ECO:0000256" key="3">
    <source>
        <dbReference type="ARBA" id="ARBA00023274"/>
    </source>
</evidence>
<comment type="caution">
    <text evidence="6">The sequence shown here is derived from an EMBL/GenBank/DDBJ whole genome shotgun (WGS) entry which is preliminary data.</text>
</comment>
<accession>A0A1F6Y5I8</accession>
<evidence type="ECO:0000256" key="1">
    <source>
        <dbReference type="ARBA" id="ARBA00006242"/>
    </source>
</evidence>
<dbReference type="PANTHER" id="PTHR12534">
    <property type="entry name" value="30S RIBOSOMAL PROTEIN S2 PROKARYOTIC AND ORGANELLAR"/>
    <property type="match status" value="1"/>
</dbReference>
<dbReference type="EMBL" id="MFVU01000021">
    <property type="protein sequence ID" value="OGJ01624.1"/>
    <property type="molecule type" value="Genomic_DNA"/>
</dbReference>
<dbReference type="SUPFAM" id="SSF52313">
    <property type="entry name" value="Ribosomal protein S2"/>
    <property type="match status" value="1"/>
</dbReference>
<sequence>MKNDAKGADTRLNEIHFGQALIEEMFRAGVHYGYSKTRRHPSVSSFIYATKNKGDIIDLEKTSQMLGGAMEFVKGLGAKGKTILLVGTKPEAQAAIKSGAETLGMPHVTERWIGGTISNFGEIKSRINELENYRKESREGGLEKYTKKERVVMAKKMEKLVKYYGGLVGLKKIPDALYIVDARSEHIALTEAIGGGVPVVALVNSDSNIKDIAYPILGNDASVPSINLFTALIVGAYKEGLATLAVPNPTSEKKEA</sequence>
<name>A0A1F6Y5I8_9BACT</name>
<evidence type="ECO:0000313" key="7">
    <source>
        <dbReference type="Proteomes" id="UP000178645"/>
    </source>
</evidence>
<dbReference type="Proteomes" id="UP000178645">
    <property type="component" value="Unassembled WGS sequence"/>
</dbReference>
<dbReference type="Pfam" id="PF00318">
    <property type="entry name" value="Ribosomal_S2"/>
    <property type="match status" value="1"/>
</dbReference>
<dbReference type="Gene3D" id="1.10.287.610">
    <property type="entry name" value="Helix hairpin bin"/>
    <property type="match status" value="1"/>
</dbReference>
<dbReference type="InterPro" id="IPR005706">
    <property type="entry name" value="Ribosomal_uS2_bac/mit/plastid"/>
</dbReference>
<dbReference type="PRINTS" id="PR00395">
    <property type="entry name" value="RIBOSOMALS2"/>
</dbReference>
<organism evidence="6 7">
    <name type="scientific">Candidatus Nomurabacteria bacterium RIFCSPLOWO2_12_FULL_44_11</name>
    <dbReference type="NCBI Taxonomy" id="1801796"/>
    <lineage>
        <taxon>Bacteria</taxon>
        <taxon>Candidatus Nomuraibacteriota</taxon>
    </lineage>
</organism>
<dbReference type="GO" id="GO:0022627">
    <property type="term" value="C:cytosolic small ribosomal subunit"/>
    <property type="evidence" value="ECO:0007669"/>
    <property type="project" value="TreeGrafter"/>
</dbReference>
<gene>
    <name evidence="5" type="primary">rpsB</name>
    <name evidence="6" type="ORF">A3G53_02555</name>
</gene>
<evidence type="ECO:0000256" key="5">
    <source>
        <dbReference type="HAMAP-Rule" id="MF_00291"/>
    </source>
</evidence>
<evidence type="ECO:0000256" key="2">
    <source>
        <dbReference type="ARBA" id="ARBA00022980"/>
    </source>
</evidence>